<proteinExistence type="predicted"/>
<protein>
    <submittedName>
        <fullName evidence="2">Uncharacterized protein</fullName>
    </submittedName>
</protein>
<dbReference type="GO" id="GO:0016020">
    <property type="term" value="C:membrane"/>
    <property type="evidence" value="ECO:0007669"/>
    <property type="project" value="InterPro"/>
</dbReference>
<dbReference type="InterPro" id="IPR010989">
    <property type="entry name" value="SNARE"/>
</dbReference>
<sequence length="102" mass="11754">MKFPMLPLLVETRGSRSATFSERKRAAQKKLKDVMAEFQADFKAKYQPRTIDQLIETGNSEQIQKAIEEHCRGHVMGTLTEIQERHEAAIDVEKNLLELQQV</sequence>
<evidence type="ECO:0000313" key="3">
    <source>
        <dbReference type="Proteomes" id="UP000316621"/>
    </source>
</evidence>
<accession>A0A4Y7LCN4</accession>
<dbReference type="STRING" id="3469.A0A4Y7LCN4"/>
<keyword evidence="3" id="KW-1185">Reference proteome</keyword>
<name>A0A4Y7LCN4_PAPSO</name>
<dbReference type="EMBL" id="CM010725">
    <property type="protein sequence ID" value="RZC82298.1"/>
    <property type="molecule type" value="Genomic_DNA"/>
</dbReference>
<gene>
    <name evidence="2" type="ORF">C5167_045084</name>
</gene>
<organism evidence="2 3">
    <name type="scientific">Papaver somniferum</name>
    <name type="common">Opium poppy</name>
    <dbReference type="NCBI Taxonomy" id="3469"/>
    <lineage>
        <taxon>Eukaryota</taxon>
        <taxon>Viridiplantae</taxon>
        <taxon>Streptophyta</taxon>
        <taxon>Embryophyta</taxon>
        <taxon>Tracheophyta</taxon>
        <taxon>Spermatophyta</taxon>
        <taxon>Magnoliopsida</taxon>
        <taxon>Ranunculales</taxon>
        <taxon>Papaveraceae</taxon>
        <taxon>Papaveroideae</taxon>
        <taxon>Papaver</taxon>
    </lineage>
</organism>
<dbReference type="GO" id="GO:0015031">
    <property type="term" value="P:protein transport"/>
    <property type="evidence" value="ECO:0007669"/>
    <property type="project" value="UniProtKB-KW"/>
</dbReference>
<evidence type="ECO:0000313" key="2">
    <source>
        <dbReference type="EMBL" id="RZC82298.1"/>
    </source>
</evidence>
<keyword evidence="1" id="KW-0653">Protein transport</keyword>
<dbReference type="SUPFAM" id="SSF47661">
    <property type="entry name" value="t-snare proteins"/>
    <property type="match status" value="1"/>
</dbReference>
<dbReference type="Gene3D" id="1.20.58.70">
    <property type="match status" value="1"/>
</dbReference>
<reference evidence="2 3" key="1">
    <citation type="journal article" date="2018" name="Science">
        <title>The opium poppy genome and morphinan production.</title>
        <authorList>
            <person name="Guo L."/>
            <person name="Winzer T."/>
            <person name="Yang X."/>
            <person name="Li Y."/>
            <person name="Ning Z."/>
            <person name="He Z."/>
            <person name="Teodor R."/>
            <person name="Lu Y."/>
            <person name="Bowser T.A."/>
            <person name="Graham I.A."/>
            <person name="Ye K."/>
        </authorList>
    </citation>
    <scope>NUCLEOTIDE SEQUENCE [LARGE SCALE GENOMIC DNA]</scope>
    <source>
        <strain evidence="3">cv. HN1</strain>
        <tissue evidence="2">Leaves</tissue>
    </source>
</reference>
<dbReference type="Gramene" id="RZC82298">
    <property type="protein sequence ID" value="RZC82298"/>
    <property type="gene ID" value="C5167_045084"/>
</dbReference>
<dbReference type="GO" id="GO:0016192">
    <property type="term" value="P:vesicle-mediated transport"/>
    <property type="evidence" value="ECO:0007669"/>
    <property type="project" value="InterPro"/>
</dbReference>
<keyword evidence="1" id="KW-0813">Transport</keyword>
<dbReference type="AlphaFoldDB" id="A0A4Y7LCN4"/>
<evidence type="ECO:0000256" key="1">
    <source>
        <dbReference type="ARBA" id="ARBA00022927"/>
    </source>
</evidence>
<dbReference type="Proteomes" id="UP000316621">
    <property type="component" value="Chromosome 11"/>
</dbReference>